<keyword evidence="3" id="KW-0540">Nuclease</keyword>
<evidence type="ECO:0000313" key="10">
    <source>
        <dbReference type="Proteomes" id="UP000019184"/>
    </source>
</evidence>
<keyword evidence="4" id="KW-0255">Endonuclease</keyword>
<evidence type="ECO:0000256" key="2">
    <source>
        <dbReference type="ARBA" id="ARBA00022649"/>
    </source>
</evidence>
<evidence type="ECO:0000256" key="4">
    <source>
        <dbReference type="ARBA" id="ARBA00022759"/>
    </source>
</evidence>
<protein>
    <recommendedName>
        <fullName evidence="11">mRNA interferase</fullName>
    </recommendedName>
</protein>
<keyword evidence="10" id="KW-1185">Reference proteome</keyword>
<name>A0A7U7GBL6_9GAMM</name>
<dbReference type="InterPro" id="IPR038570">
    <property type="entry name" value="HicA_sf"/>
</dbReference>
<evidence type="ECO:0000256" key="3">
    <source>
        <dbReference type="ARBA" id="ARBA00022722"/>
    </source>
</evidence>
<dbReference type="GO" id="GO:0003729">
    <property type="term" value="F:mRNA binding"/>
    <property type="evidence" value="ECO:0007669"/>
    <property type="project" value="InterPro"/>
</dbReference>
<dbReference type="GO" id="GO:0004519">
    <property type="term" value="F:endonuclease activity"/>
    <property type="evidence" value="ECO:0007669"/>
    <property type="project" value="UniProtKB-KW"/>
</dbReference>
<dbReference type="SUPFAM" id="SSF54786">
    <property type="entry name" value="YcfA/nrd intein domain"/>
    <property type="match status" value="1"/>
</dbReference>
<evidence type="ECO:0000256" key="5">
    <source>
        <dbReference type="ARBA" id="ARBA00022801"/>
    </source>
</evidence>
<evidence type="ECO:0000256" key="6">
    <source>
        <dbReference type="ARBA" id="ARBA00022884"/>
    </source>
</evidence>
<comment type="caution">
    <text evidence="9">The sequence shown here is derived from an EMBL/GenBank/DDBJ whole genome shotgun (WGS) entry which is preliminary data.</text>
</comment>
<dbReference type="Gene3D" id="3.30.920.30">
    <property type="entry name" value="Hypothetical protein"/>
    <property type="match status" value="1"/>
</dbReference>
<keyword evidence="5" id="KW-0378">Hydrolase</keyword>
<evidence type="ECO:0008006" key="11">
    <source>
        <dbReference type="Google" id="ProtNLM"/>
    </source>
</evidence>
<proteinExistence type="inferred from homology"/>
<comment type="similarity">
    <text evidence="1">Belongs to the HicA mRNA interferase family.</text>
</comment>
<feature type="region of interest" description="Disordered" evidence="8">
    <location>
        <begin position="38"/>
        <end position="59"/>
    </location>
</feature>
<feature type="compositionally biased region" description="Basic and acidic residues" evidence="8">
    <location>
        <begin position="42"/>
        <end position="59"/>
    </location>
</feature>
<keyword evidence="6" id="KW-0694">RNA-binding</keyword>
<evidence type="ECO:0000256" key="8">
    <source>
        <dbReference type="SAM" id="MobiDB-lite"/>
    </source>
</evidence>
<organism evidence="9 10">
    <name type="scientific">Candidatus Contendobacter odensis Run_B_J11</name>
    <dbReference type="NCBI Taxonomy" id="1400861"/>
    <lineage>
        <taxon>Bacteria</taxon>
        <taxon>Pseudomonadati</taxon>
        <taxon>Pseudomonadota</taxon>
        <taxon>Gammaproteobacteria</taxon>
        <taxon>Candidatus Competibacteraceae</taxon>
        <taxon>Candidatus Contendibacter</taxon>
    </lineage>
</organism>
<dbReference type="InterPro" id="IPR012933">
    <property type="entry name" value="HicA_mRNA_interferase"/>
</dbReference>
<reference evidence="9 10" key="1">
    <citation type="journal article" date="2014" name="ISME J.">
        <title>Candidatus Competibacter-lineage genomes retrieved from metagenomes reveal functional metabolic diversity.</title>
        <authorList>
            <person name="McIlroy S.J."/>
            <person name="Albertsen M."/>
            <person name="Andresen E.K."/>
            <person name="Saunders A.M."/>
            <person name="Kristiansen R."/>
            <person name="Stokholm-Bjerregaard M."/>
            <person name="Nielsen K.L."/>
            <person name="Nielsen P.H."/>
        </authorList>
    </citation>
    <scope>NUCLEOTIDE SEQUENCE [LARGE SCALE GENOMIC DNA]</scope>
    <source>
        <strain evidence="9 10">Run_B_J11</strain>
    </source>
</reference>
<dbReference type="OrthoDB" id="6699594at2"/>
<keyword evidence="2" id="KW-1277">Toxin-antitoxin system</keyword>
<evidence type="ECO:0000256" key="1">
    <source>
        <dbReference type="ARBA" id="ARBA00006620"/>
    </source>
</evidence>
<dbReference type="Proteomes" id="UP000019184">
    <property type="component" value="Unassembled WGS sequence"/>
</dbReference>
<dbReference type="Pfam" id="PF07927">
    <property type="entry name" value="HicA_toxin"/>
    <property type="match status" value="1"/>
</dbReference>
<dbReference type="EMBL" id="CBTK010000099">
    <property type="protein sequence ID" value="CDH44783.1"/>
    <property type="molecule type" value="Genomic_DNA"/>
</dbReference>
<gene>
    <name evidence="9" type="primary">yncN</name>
    <name evidence="9" type="ORF">BN874_1880010</name>
</gene>
<dbReference type="RefSeq" id="WP_034431963.1">
    <property type="nucleotide sequence ID" value="NZ_CBTK010000099.1"/>
</dbReference>
<dbReference type="GO" id="GO:0016787">
    <property type="term" value="F:hydrolase activity"/>
    <property type="evidence" value="ECO:0007669"/>
    <property type="project" value="UniProtKB-KW"/>
</dbReference>
<evidence type="ECO:0000256" key="7">
    <source>
        <dbReference type="ARBA" id="ARBA00023016"/>
    </source>
</evidence>
<dbReference type="AlphaFoldDB" id="A0A7U7GBL6"/>
<accession>A0A7U7GBL6</accession>
<evidence type="ECO:0000313" key="9">
    <source>
        <dbReference type="EMBL" id="CDH44783.1"/>
    </source>
</evidence>
<keyword evidence="7" id="KW-0346">Stress response</keyword>
<sequence>MNPHQFKRWLAQQGATFQPGKGGHLKVFLNGRQSVLPMSSGELKKGTQESIKKQLGLKE</sequence>